<feature type="region of interest" description="Disordered" evidence="1">
    <location>
        <begin position="25"/>
        <end position="47"/>
    </location>
</feature>
<feature type="signal peptide" evidence="2">
    <location>
        <begin position="1"/>
        <end position="23"/>
    </location>
</feature>
<organism evidence="3 4">
    <name type="scientific">Archangium lansingense</name>
    <dbReference type="NCBI Taxonomy" id="2995310"/>
    <lineage>
        <taxon>Bacteria</taxon>
        <taxon>Pseudomonadati</taxon>
        <taxon>Myxococcota</taxon>
        <taxon>Myxococcia</taxon>
        <taxon>Myxococcales</taxon>
        <taxon>Cystobacterineae</taxon>
        <taxon>Archangiaceae</taxon>
        <taxon>Archangium</taxon>
    </lineage>
</organism>
<sequence>MRTHPLTAMSVSVLLLISASAAAQTEASAEPGTEETRSAQALEAHDG</sequence>
<evidence type="ECO:0000313" key="3">
    <source>
        <dbReference type="EMBL" id="MCY1082170.1"/>
    </source>
</evidence>
<evidence type="ECO:0000256" key="2">
    <source>
        <dbReference type="SAM" id="SignalP"/>
    </source>
</evidence>
<accession>A0ABT4AKE4</accession>
<gene>
    <name evidence="3" type="ORF">OV287_47775</name>
</gene>
<dbReference type="Proteomes" id="UP001207654">
    <property type="component" value="Unassembled WGS sequence"/>
</dbReference>
<protein>
    <submittedName>
        <fullName evidence="3">Uncharacterized protein</fullName>
    </submittedName>
</protein>
<dbReference type="EMBL" id="JAPNKA010000001">
    <property type="protein sequence ID" value="MCY1082170.1"/>
    <property type="molecule type" value="Genomic_DNA"/>
</dbReference>
<keyword evidence="2" id="KW-0732">Signal</keyword>
<keyword evidence="4" id="KW-1185">Reference proteome</keyword>
<feature type="chain" id="PRO_5046389482" evidence="2">
    <location>
        <begin position="24"/>
        <end position="47"/>
    </location>
</feature>
<dbReference type="RefSeq" id="WP_267540746.1">
    <property type="nucleotide sequence ID" value="NZ_JAPNKA010000001.1"/>
</dbReference>
<evidence type="ECO:0000313" key="4">
    <source>
        <dbReference type="Proteomes" id="UP001207654"/>
    </source>
</evidence>
<evidence type="ECO:0000256" key="1">
    <source>
        <dbReference type="SAM" id="MobiDB-lite"/>
    </source>
</evidence>
<comment type="caution">
    <text evidence="3">The sequence shown here is derived from an EMBL/GenBank/DDBJ whole genome shotgun (WGS) entry which is preliminary data.</text>
</comment>
<proteinExistence type="predicted"/>
<name>A0ABT4AKE4_9BACT</name>
<reference evidence="3 4" key="1">
    <citation type="submission" date="2022-11" db="EMBL/GenBank/DDBJ databases">
        <title>Minimal conservation of predation-associated metabolite biosynthetic gene clusters underscores biosynthetic potential of Myxococcota including descriptions for ten novel species: Archangium lansinium sp. nov., Myxococcus landrumus sp. nov., Nannocystis bai.</title>
        <authorList>
            <person name="Ahearne A."/>
            <person name="Stevens C."/>
            <person name="Phillips K."/>
        </authorList>
    </citation>
    <scope>NUCLEOTIDE SEQUENCE [LARGE SCALE GENOMIC DNA]</scope>
    <source>
        <strain evidence="3 4">MIWBW</strain>
    </source>
</reference>